<name>A0A376P8X1_ECOLX</name>
<sequence>METKKNNSEYIPEFDKSFRTRATGEHGWA</sequence>
<reference evidence="1 2" key="1">
    <citation type="submission" date="2018-06" db="EMBL/GenBank/DDBJ databases">
        <authorList>
            <consortium name="Pathogen Informatics"/>
            <person name="Doyle S."/>
        </authorList>
    </citation>
    <scope>NUCLEOTIDE SEQUENCE [LARGE SCALE GENOMIC DNA]</scope>
    <source>
        <strain evidence="1 2">NCTC11341</strain>
    </source>
</reference>
<organism evidence="1 2">
    <name type="scientific">Escherichia coli</name>
    <dbReference type="NCBI Taxonomy" id="562"/>
    <lineage>
        <taxon>Bacteria</taxon>
        <taxon>Pseudomonadati</taxon>
        <taxon>Pseudomonadota</taxon>
        <taxon>Gammaproteobacteria</taxon>
        <taxon>Enterobacterales</taxon>
        <taxon>Enterobacteriaceae</taxon>
        <taxon>Escherichia</taxon>
    </lineage>
</organism>
<proteinExistence type="predicted"/>
<gene>
    <name evidence="1" type="primary">msbB_2</name>
    <name evidence="1" type="ORF">NCTC11341_06003</name>
</gene>
<dbReference type="GO" id="GO:0016746">
    <property type="term" value="F:acyltransferase activity"/>
    <property type="evidence" value="ECO:0007669"/>
    <property type="project" value="UniProtKB-KW"/>
</dbReference>
<evidence type="ECO:0000313" key="1">
    <source>
        <dbReference type="EMBL" id="STH74264.1"/>
    </source>
</evidence>
<dbReference type="EC" id="2.3.1.-" evidence="1"/>
<dbReference type="AlphaFoldDB" id="A0A376P8X1"/>
<dbReference type="Proteomes" id="UP000254428">
    <property type="component" value="Unassembled WGS sequence"/>
</dbReference>
<dbReference type="EMBL" id="UGBT01000002">
    <property type="protein sequence ID" value="STH74264.1"/>
    <property type="molecule type" value="Genomic_DNA"/>
</dbReference>
<evidence type="ECO:0000313" key="2">
    <source>
        <dbReference type="Proteomes" id="UP000254428"/>
    </source>
</evidence>
<keyword evidence="1" id="KW-0012">Acyltransferase</keyword>
<protein>
    <submittedName>
        <fullName evidence="1">Lipid A biosynthesis (KDO)2-(Lauroyl)-lipid IVA acyltransferase</fullName>
        <ecNumber evidence="1">2.3.1.-</ecNumber>
    </submittedName>
</protein>
<accession>A0A376P8X1</accession>
<keyword evidence="1" id="KW-0808">Transferase</keyword>